<evidence type="ECO:0000313" key="6">
    <source>
        <dbReference type="Proteomes" id="UP000241639"/>
    </source>
</evidence>
<dbReference type="EMBL" id="PZZP01000001">
    <property type="protein sequence ID" value="PTM59572.1"/>
    <property type="molecule type" value="Genomic_DNA"/>
</dbReference>
<comment type="similarity">
    <text evidence="1">Belongs to the GerABKA family.</text>
</comment>
<accession>A0A2T4ZCI1</accession>
<dbReference type="PANTHER" id="PTHR22550">
    <property type="entry name" value="SPORE GERMINATION PROTEIN"/>
    <property type="match status" value="1"/>
</dbReference>
<reference evidence="5 6" key="1">
    <citation type="submission" date="2018-04" db="EMBL/GenBank/DDBJ databases">
        <title>Genomic Encyclopedia of Archaeal and Bacterial Type Strains, Phase II (KMG-II): from individual species to whole genera.</title>
        <authorList>
            <person name="Goeker M."/>
        </authorList>
    </citation>
    <scope>NUCLEOTIDE SEQUENCE [LARGE SCALE GENOMIC DNA]</scope>
    <source>
        <strain evidence="5 6">DSM 45169</strain>
    </source>
</reference>
<dbReference type="GO" id="GO:0016020">
    <property type="term" value="C:membrane"/>
    <property type="evidence" value="ECO:0007669"/>
    <property type="project" value="InterPro"/>
</dbReference>
<name>A0A2T4ZCI1_9BACL</name>
<dbReference type="GO" id="GO:0009847">
    <property type="term" value="P:spore germination"/>
    <property type="evidence" value="ECO:0007669"/>
    <property type="project" value="InterPro"/>
</dbReference>
<gene>
    <name evidence="5" type="ORF">C8J48_2198</name>
</gene>
<dbReference type="PIRSF" id="PIRSF005690">
    <property type="entry name" value="GerBA"/>
    <property type="match status" value="1"/>
</dbReference>
<dbReference type="Pfam" id="PF03323">
    <property type="entry name" value="GerA"/>
    <property type="match status" value="1"/>
</dbReference>
<dbReference type="Proteomes" id="UP000241639">
    <property type="component" value="Unassembled WGS sequence"/>
</dbReference>
<keyword evidence="4" id="KW-1133">Transmembrane helix</keyword>
<comment type="caution">
    <text evidence="5">The sequence shown here is derived from an EMBL/GenBank/DDBJ whole genome shotgun (WGS) entry which is preliminary data.</text>
</comment>
<feature type="transmembrane region" description="Helical" evidence="4">
    <location>
        <begin position="303"/>
        <end position="326"/>
    </location>
</feature>
<feature type="transmembrane region" description="Helical" evidence="4">
    <location>
        <begin position="432"/>
        <end position="456"/>
    </location>
</feature>
<evidence type="ECO:0000256" key="4">
    <source>
        <dbReference type="SAM" id="Phobius"/>
    </source>
</evidence>
<feature type="region of interest" description="Disordered" evidence="3">
    <location>
        <begin position="1"/>
        <end position="22"/>
    </location>
</feature>
<keyword evidence="6" id="KW-1185">Reference proteome</keyword>
<feature type="transmembrane region" description="Helical" evidence="4">
    <location>
        <begin position="402"/>
        <end position="420"/>
    </location>
</feature>
<proteinExistence type="inferred from homology"/>
<keyword evidence="2 4" id="KW-0472">Membrane</keyword>
<sequence length="508" mass="56781">MKRRRLYRDKRPKTKTFPKSADPSTIAADLDAVEIWLKEQLNSHDDVHFQRREWPNLREKAAVLLVYCQGMSSQEKVNREAIPALIRWFEQGANPSGKGLGFEPVHTLGSIEAAVDRIFQGELVVFIDGWDRALSLDVADPPQRQTEESPIEPTVRGARDAFTESVVTNVSLIRKRLRGPSLCMEQLTVGKRSHTSVALMYIRDVIRPDVIEALRSRIKELELDDLDSSASLEKWLIQPSMNFFPVLDYTARPDFVTAALLRGRACLVVDGSPSVLIAPIQLMELLKSGEDNQFSSIFIPFQFALRWIGLFIAVFLPGFYVALTSFHQDQIPFPLLSTFVQSTQGVPFPTPLEVFIMLVLFELFKEAGLRLPSPIGQTLSVVGGLIIGDASIRSGLTSPSTVVAIAIAVVASFTLDNLNLNGAVSLLRMGVLLFSSLFGLLGFFVILFTITLYLSWLKPFGLPYLAPISPLSWKDLLQGCFGHRMLSRRPSILKPRDTTRARERGNQR</sequence>
<dbReference type="AlphaFoldDB" id="A0A2T4ZCI1"/>
<keyword evidence="4" id="KW-0812">Transmembrane</keyword>
<dbReference type="InterPro" id="IPR050768">
    <property type="entry name" value="UPF0353/GerABKA_families"/>
</dbReference>
<evidence type="ECO:0000313" key="5">
    <source>
        <dbReference type="EMBL" id="PTM59572.1"/>
    </source>
</evidence>
<evidence type="ECO:0000256" key="1">
    <source>
        <dbReference type="ARBA" id="ARBA00005278"/>
    </source>
</evidence>
<dbReference type="RefSeq" id="WP_107726666.1">
    <property type="nucleotide sequence ID" value="NZ_PZZP01000001.1"/>
</dbReference>
<feature type="compositionally biased region" description="Basic residues" evidence="3">
    <location>
        <begin position="1"/>
        <end position="16"/>
    </location>
</feature>
<evidence type="ECO:0000256" key="2">
    <source>
        <dbReference type="ARBA" id="ARBA00023136"/>
    </source>
</evidence>
<organism evidence="5 6">
    <name type="scientific">Desmospora activa DSM 45169</name>
    <dbReference type="NCBI Taxonomy" id="1121389"/>
    <lineage>
        <taxon>Bacteria</taxon>
        <taxon>Bacillati</taxon>
        <taxon>Bacillota</taxon>
        <taxon>Bacilli</taxon>
        <taxon>Bacillales</taxon>
        <taxon>Thermoactinomycetaceae</taxon>
        <taxon>Desmospora</taxon>
    </lineage>
</organism>
<dbReference type="InterPro" id="IPR004995">
    <property type="entry name" value="Spore_Ger"/>
</dbReference>
<evidence type="ECO:0000256" key="3">
    <source>
        <dbReference type="SAM" id="MobiDB-lite"/>
    </source>
</evidence>
<dbReference type="OrthoDB" id="1726708at2"/>
<dbReference type="PANTHER" id="PTHR22550:SF5">
    <property type="entry name" value="LEUCINE ZIPPER PROTEIN 4"/>
    <property type="match status" value="1"/>
</dbReference>
<protein>
    <submittedName>
        <fullName evidence="5">GerA spore germination protein</fullName>
    </submittedName>
</protein>